<dbReference type="PROSITE" id="PS51257">
    <property type="entry name" value="PROKAR_LIPOPROTEIN"/>
    <property type="match status" value="1"/>
</dbReference>
<evidence type="ECO:0000313" key="1">
    <source>
        <dbReference type="EMBL" id="RNF83721.1"/>
    </source>
</evidence>
<name>A0A3M8SQX2_9GAMM</name>
<dbReference type="AlphaFoldDB" id="A0A3M8SQX2"/>
<reference evidence="1 2" key="1">
    <citation type="submission" date="2018-11" db="EMBL/GenBank/DDBJ databases">
        <title>Lysobacter cryohumiis sp. nov., isolated from soil in the Tianshan Mountains, Xinjiang, China.</title>
        <authorList>
            <person name="Luo Y."/>
            <person name="Sheng H."/>
        </authorList>
    </citation>
    <scope>NUCLEOTIDE SEQUENCE [LARGE SCALE GENOMIC DNA]</scope>
    <source>
        <strain evidence="1 2">ZS60</strain>
    </source>
</reference>
<dbReference type="EMBL" id="RIBS01000004">
    <property type="protein sequence ID" value="RNF83721.1"/>
    <property type="molecule type" value="Genomic_DNA"/>
</dbReference>
<comment type="caution">
    <text evidence="1">The sequence shown here is derived from an EMBL/GenBank/DDBJ whole genome shotgun (WGS) entry which is preliminary data.</text>
</comment>
<protein>
    <recommendedName>
        <fullName evidence="3">Lipoprotein</fullName>
    </recommendedName>
</protein>
<proteinExistence type="predicted"/>
<sequence>MTQNRLTLALATVLLGSIALVGCKKKEEPAPVTPPVATEPSPMPAPMPVAATASVTAVDLGTAVGPDKKITTAMSTFTPKDAIIAAVSTSTSDSAATVPAQLDAIWTYNGTTTIPDDPATSINLTGNEVTNFKVSKPDGWPLGKYKVEITLDGAIVQSRDFEVK</sequence>
<evidence type="ECO:0000313" key="2">
    <source>
        <dbReference type="Proteomes" id="UP000267049"/>
    </source>
</evidence>
<dbReference type="Proteomes" id="UP000267049">
    <property type="component" value="Unassembled WGS sequence"/>
</dbReference>
<dbReference type="OrthoDB" id="6008970at2"/>
<accession>A0A3M8SQX2</accession>
<keyword evidence="2" id="KW-1185">Reference proteome</keyword>
<dbReference type="RefSeq" id="WP_123087979.1">
    <property type="nucleotide sequence ID" value="NZ_RIBS01000004.1"/>
</dbReference>
<gene>
    <name evidence="1" type="ORF">EER27_10120</name>
</gene>
<organism evidence="1 2">
    <name type="scientific">Montanilutibacter psychrotolerans</name>
    <dbReference type="NCBI Taxonomy" id="1327343"/>
    <lineage>
        <taxon>Bacteria</taxon>
        <taxon>Pseudomonadati</taxon>
        <taxon>Pseudomonadota</taxon>
        <taxon>Gammaproteobacteria</taxon>
        <taxon>Lysobacterales</taxon>
        <taxon>Lysobacteraceae</taxon>
        <taxon>Montanilutibacter</taxon>
    </lineage>
</organism>
<evidence type="ECO:0008006" key="3">
    <source>
        <dbReference type="Google" id="ProtNLM"/>
    </source>
</evidence>